<evidence type="ECO:0000313" key="2">
    <source>
        <dbReference type="Proteomes" id="UP001642484"/>
    </source>
</evidence>
<dbReference type="EMBL" id="CAXAMN010022137">
    <property type="protein sequence ID" value="CAK9066633.1"/>
    <property type="molecule type" value="Genomic_DNA"/>
</dbReference>
<keyword evidence="2" id="KW-1185">Reference proteome</keyword>
<comment type="caution">
    <text evidence="1">The sequence shown here is derived from an EMBL/GenBank/DDBJ whole genome shotgun (WGS) entry which is preliminary data.</text>
</comment>
<gene>
    <name evidence="1" type="ORF">CCMP2556_LOCUS32746</name>
</gene>
<dbReference type="Proteomes" id="UP001642484">
    <property type="component" value="Unassembled WGS sequence"/>
</dbReference>
<accession>A0ABP0NTF4</accession>
<protein>
    <submittedName>
        <fullName evidence="1">Uncharacterized protein</fullName>
    </submittedName>
</protein>
<proteinExistence type="predicted"/>
<name>A0ABP0NTF4_9DINO</name>
<reference evidence="1 2" key="1">
    <citation type="submission" date="2024-02" db="EMBL/GenBank/DDBJ databases">
        <authorList>
            <person name="Chen Y."/>
            <person name="Shah S."/>
            <person name="Dougan E. K."/>
            <person name="Thang M."/>
            <person name="Chan C."/>
        </authorList>
    </citation>
    <scope>NUCLEOTIDE SEQUENCE [LARGE SCALE GENOMIC DNA]</scope>
</reference>
<sequence length="549" mass="62118">MAAPPNAKRQRKGGIRQRLAASAVCEQEEQSALSTSMPSKLARYILKKFAWGEYSAQEAQATAQASFKDVRAIQEACMAAPPTTAGASASSSSWLLTPHAHPIEQDLESVATIGVSGQYSNKCYSDLMKKVEPNISLPQPHQVQLRFANPLGERIQEILLPHEMLAAIYEHKATWDKVILPDEGLPLKFWRAQKNGKHPQWSGHPLEHFADRELGKVIPLSLHGDEVPVTGIGKQWSRKMVNFSWHSLLSTTASVRDSQFFVWAFFDKAGITEEGDTGYRTLDKFFDLLAWTTLLTLPLLIGRSEQLEQLYSISALEGPAVDLCYLERLGRQKQMPSVMPGSPQQNLDLLWSEIKHLYHQHNTKVRYRYLNKLTMFLRQNGTPKLRGKAGEIRHFADIIVHLWQRHMSSELLVHKQIHLLLKLSARMEQLITDNREEIAFPAPEARKFAKACQEMLSLHAVLANHFAEEETDLFTLTSKCHMLQHISLLAGCINPRLVWCFSGEDMQNRVQQLAQASVKGNNAASAVNKIVRHYRLAMQIAFMDHEDEI</sequence>
<evidence type="ECO:0000313" key="1">
    <source>
        <dbReference type="EMBL" id="CAK9066633.1"/>
    </source>
</evidence>
<organism evidence="1 2">
    <name type="scientific">Durusdinium trenchii</name>
    <dbReference type="NCBI Taxonomy" id="1381693"/>
    <lineage>
        <taxon>Eukaryota</taxon>
        <taxon>Sar</taxon>
        <taxon>Alveolata</taxon>
        <taxon>Dinophyceae</taxon>
        <taxon>Suessiales</taxon>
        <taxon>Symbiodiniaceae</taxon>
        <taxon>Durusdinium</taxon>
    </lineage>
</organism>